<keyword evidence="5" id="KW-0732">Signal</keyword>
<evidence type="ECO:0000256" key="4">
    <source>
        <dbReference type="PROSITE-ProRule" id="PRU00473"/>
    </source>
</evidence>
<protein>
    <submittedName>
        <fullName evidence="7">OmpA family protein</fullName>
    </submittedName>
</protein>
<evidence type="ECO:0000259" key="6">
    <source>
        <dbReference type="PROSITE" id="PS51123"/>
    </source>
</evidence>
<dbReference type="RefSeq" id="WP_168776875.1">
    <property type="nucleotide sequence ID" value="NZ_JAABNR010000051.1"/>
</dbReference>
<dbReference type="PROSITE" id="PS51123">
    <property type="entry name" value="OMPA_2"/>
    <property type="match status" value="1"/>
</dbReference>
<reference evidence="7" key="1">
    <citation type="submission" date="2020-01" db="EMBL/GenBank/DDBJ databases">
        <authorList>
            <person name="Chen W.-M."/>
        </authorList>
    </citation>
    <scope>NUCLEOTIDE SEQUENCE</scope>
    <source>
        <strain evidence="7">CYK-10</strain>
    </source>
</reference>
<name>A0AAE5BX82_9RHOB</name>
<dbReference type="GO" id="GO:0009279">
    <property type="term" value="C:cell outer membrane"/>
    <property type="evidence" value="ECO:0007669"/>
    <property type="project" value="UniProtKB-SubCell"/>
</dbReference>
<feature type="domain" description="OmpA-like" evidence="6">
    <location>
        <begin position="76"/>
        <end position="190"/>
    </location>
</feature>
<dbReference type="CDD" id="cd07185">
    <property type="entry name" value="OmpA_C-like"/>
    <property type="match status" value="1"/>
</dbReference>
<evidence type="ECO:0000256" key="5">
    <source>
        <dbReference type="SAM" id="SignalP"/>
    </source>
</evidence>
<dbReference type="InterPro" id="IPR050330">
    <property type="entry name" value="Bact_OuterMem_StrucFunc"/>
</dbReference>
<dbReference type="EMBL" id="JAABNR010000051">
    <property type="protein sequence ID" value="NBZ90097.1"/>
    <property type="molecule type" value="Genomic_DNA"/>
</dbReference>
<dbReference type="PANTHER" id="PTHR30329:SF21">
    <property type="entry name" value="LIPOPROTEIN YIAD-RELATED"/>
    <property type="match status" value="1"/>
</dbReference>
<dbReference type="SUPFAM" id="SSF103088">
    <property type="entry name" value="OmpA-like"/>
    <property type="match status" value="1"/>
</dbReference>
<accession>A0AAE5BX82</accession>
<evidence type="ECO:0000313" key="7">
    <source>
        <dbReference type="EMBL" id="NBZ90097.1"/>
    </source>
</evidence>
<dbReference type="InterPro" id="IPR036737">
    <property type="entry name" value="OmpA-like_sf"/>
</dbReference>
<evidence type="ECO:0000256" key="2">
    <source>
        <dbReference type="ARBA" id="ARBA00023136"/>
    </source>
</evidence>
<gene>
    <name evidence="7" type="ORF">GV832_21170</name>
</gene>
<keyword evidence="8" id="KW-1185">Reference proteome</keyword>
<sequence length="190" mass="19851">MTRAFSRVTMIALLAFGASAALAQDDSGLSAAELAAKFKAQSDQLTRGLVIAPSTAEQPANPDAAAALPADTSYVALDPSAQVNIQIEFAFDSAAIGEGQTEKLATLCEVMKTAELPSFKIIGHTDSSGSEGYNQNLSKLRAEEVKRHLVEDCGIAPEKLVAEGVGEAFPANAADPKADVNRRVEFQVGS</sequence>
<dbReference type="AlphaFoldDB" id="A0AAE5BX82"/>
<feature type="chain" id="PRO_5042101194" evidence="5">
    <location>
        <begin position="24"/>
        <end position="190"/>
    </location>
</feature>
<comment type="caution">
    <text evidence="7">The sequence shown here is derived from an EMBL/GenBank/DDBJ whole genome shotgun (WGS) entry which is preliminary data.</text>
</comment>
<dbReference type="PRINTS" id="PR01021">
    <property type="entry name" value="OMPADOMAIN"/>
</dbReference>
<organism evidence="7 8">
    <name type="scientific">Stagnihabitans tardus</name>
    <dbReference type="NCBI Taxonomy" id="2699202"/>
    <lineage>
        <taxon>Bacteria</taxon>
        <taxon>Pseudomonadati</taxon>
        <taxon>Pseudomonadota</taxon>
        <taxon>Alphaproteobacteria</taxon>
        <taxon>Rhodobacterales</taxon>
        <taxon>Paracoccaceae</taxon>
        <taxon>Stagnihabitans</taxon>
    </lineage>
</organism>
<dbReference type="PANTHER" id="PTHR30329">
    <property type="entry name" value="STATOR ELEMENT OF FLAGELLAR MOTOR COMPLEX"/>
    <property type="match status" value="1"/>
</dbReference>
<comment type="subcellular location">
    <subcellularLocation>
        <location evidence="1">Cell outer membrane</location>
    </subcellularLocation>
</comment>
<evidence type="ECO:0000313" key="8">
    <source>
        <dbReference type="Proteomes" id="UP001193501"/>
    </source>
</evidence>
<keyword evidence="2 4" id="KW-0472">Membrane</keyword>
<dbReference type="InterPro" id="IPR006664">
    <property type="entry name" value="OMP_bac"/>
</dbReference>
<dbReference type="Pfam" id="PF00691">
    <property type="entry name" value="OmpA"/>
    <property type="match status" value="1"/>
</dbReference>
<feature type="signal peptide" evidence="5">
    <location>
        <begin position="1"/>
        <end position="23"/>
    </location>
</feature>
<dbReference type="Proteomes" id="UP001193501">
    <property type="component" value="Unassembled WGS sequence"/>
</dbReference>
<dbReference type="InterPro" id="IPR006665">
    <property type="entry name" value="OmpA-like"/>
</dbReference>
<proteinExistence type="predicted"/>
<evidence type="ECO:0000256" key="1">
    <source>
        <dbReference type="ARBA" id="ARBA00004442"/>
    </source>
</evidence>
<keyword evidence="3" id="KW-0998">Cell outer membrane</keyword>
<evidence type="ECO:0000256" key="3">
    <source>
        <dbReference type="ARBA" id="ARBA00023237"/>
    </source>
</evidence>
<dbReference type="Gene3D" id="3.30.1330.60">
    <property type="entry name" value="OmpA-like domain"/>
    <property type="match status" value="1"/>
</dbReference>